<evidence type="ECO:0000313" key="2">
    <source>
        <dbReference type="EMBL" id="APW58887.1"/>
    </source>
</evidence>
<reference evidence="3" key="1">
    <citation type="submission" date="2016-12" db="EMBL/GenBank/DDBJ databases">
        <title>Comparative genomics of four Isosphaeraceae planctomycetes: a common pool of plasmids and glycoside hydrolase genes.</title>
        <authorList>
            <person name="Ivanova A."/>
        </authorList>
    </citation>
    <scope>NUCLEOTIDE SEQUENCE [LARGE SCALE GENOMIC DNA]</scope>
    <source>
        <strain evidence="3">PX4</strain>
    </source>
</reference>
<dbReference type="Gene3D" id="3.40.50.1820">
    <property type="entry name" value="alpha/beta hydrolase"/>
    <property type="match status" value="1"/>
</dbReference>
<feature type="chain" id="PRO_5013092346" description="Esterase" evidence="1">
    <location>
        <begin position="21"/>
        <end position="333"/>
    </location>
</feature>
<dbReference type="InterPro" id="IPR050583">
    <property type="entry name" value="Mycobacterial_A85_antigen"/>
</dbReference>
<sequence>MKMAMACALAMLLGVASGFAAPPDDVYHLGPDSEPHEGVPQGKVVGPAALPSTVYPNTTRDYWVYVPAQYDPSKPACLMVFFDGHAYVGLKGSYRIPYVFDNLIHRREMPVTIGVFINPGHTSEQKEASDSNWGDGTTNRRVEYNALDDKYSKLIVDELLPVITKQYNISPDPENRAISGASSGAICAFTVAWHRPDQFRKVVSTIGSFTNIMGGHVYPDLIRKSEPKPIRIFLQDGVNDNRGLRRDGSYDPTRDWHAQNIKMVQALTEKKYDVNFTWGIGTHSNKQGGAIMPEMLRWLWRDYPRTDDAKDDSNRTLLVPAAAAKAPAPAPGG</sequence>
<dbReference type="Pfam" id="PF00756">
    <property type="entry name" value="Esterase"/>
    <property type="match status" value="1"/>
</dbReference>
<dbReference type="InterPro" id="IPR000801">
    <property type="entry name" value="Esterase-like"/>
</dbReference>
<dbReference type="Proteomes" id="UP000186309">
    <property type="component" value="Chromosome"/>
</dbReference>
<organism evidence="2 3">
    <name type="scientific">Paludisphaera borealis</name>
    <dbReference type="NCBI Taxonomy" id="1387353"/>
    <lineage>
        <taxon>Bacteria</taxon>
        <taxon>Pseudomonadati</taxon>
        <taxon>Planctomycetota</taxon>
        <taxon>Planctomycetia</taxon>
        <taxon>Isosphaerales</taxon>
        <taxon>Isosphaeraceae</taxon>
        <taxon>Paludisphaera</taxon>
    </lineage>
</organism>
<evidence type="ECO:0000313" key="3">
    <source>
        <dbReference type="Proteomes" id="UP000186309"/>
    </source>
</evidence>
<dbReference type="InterPro" id="IPR029058">
    <property type="entry name" value="AB_hydrolase_fold"/>
</dbReference>
<keyword evidence="1" id="KW-0732">Signal</keyword>
<evidence type="ECO:0008006" key="4">
    <source>
        <dbReference type="Google" id="ProtNLM"/>
    </source>
</evidence>
<accession>A0A1U7CJ07</accession>
<dbReference type="RefSeq" id="WP_076343142.1">
    <property type="nucleotide sequence ID" value="NZ_CP019082.1"/>
</dbReference>
<dbReference type="KEGG" id="pbor:BSF38_00295"/>
<dbReference type="SUPFAM" id="SSF53474">
    <property type="entry name" value="alpha/beta-Hydrolases"/>
    <property type="match status" value="1"/>
</dbReference>
<dbReference type="STRING" id="1387353.BSF38_00295"/>
<dbReference type="AlphaFoldDB" id="A0A1U7CJ07"/>
<name>A0A1U7CJ07_9BACT</name>
<feature type="signal peptide" evidence="1">
    <location>
        <begin position="1"/>
        <end position="20"/>
    </location>
</feature>
<dbReference type="PANTHER" id="PTHR48098:SF3">
    <property type="entry name" value="IRON(III) ENTEROBACTIN ESTERASE"/>
    <property type="match status" value="1"/>
</dbReference>
<dbReference type="PANTHER" id="PTHR48098">
    <property type="entry name" value="ENTEROCHELIN ESTERASE-RELATED"/>
    <property type="match status" value="1"/>
</dbReference>
<keyword evidence="3" id="KW-1185">Reference proteome</keyword>
<dbReference type="OrthoDB" id="9775130at2"/>
<dbReference type="EMBL" id="CP019082">
    <property type="protein sequence ID" value="APW58887.1"/>
    <property type="molecule type" value="Genomic_DNA"/>
</dbReference>
<evidence type="ECO:0000256" key="1">
    <source>
        <dbReference type="SAM" id="SignalP"/>
    </source>
</evidence>
<proteinExistence type="predicted"/>
<gene>
    <name evidence="2" type="ORF">BSF38_00295</name>
</gene>
<protein>
    <recommendedName>
        <fullName evidence="4">Esterase</fullName>
    </recommendedName>
</protein>